<dbReference type="EC" id="2.1.3.15" evidence="13"/>
<evidence type="ECO:0000256" key="8">
    <source>
        <dbReference type="ARBA" id="ARBA00022833"/>
    </source>
</evidence>
<comment type="caution">
    <text evidence="15">The sequence shown here is derived from an EMBL/GenBank/DDBJ whole genome shotgun (WGS) entry which is preliminary data.</text>
</comment>
<dbReference type="EMBL" id="DXEW01000010">
    <property type="protein sequence ID" value="HIX50101.1"/>
    <property type="molecule type" value="Genomic_DNA"/>
</dbReference>
<keyword evidence="15" id="KW-0436">Ligase</keyword>
<evidence type="ECO:0000256" key="5">
    <source>
        <dbReference type="ARBA" id="ARBA00022741"/>
    </source>
</evidence>
<keyword evidence="4 13" id="KW-0479">Metal-binding</keyword>
<comment type="subunit">
    <text evidence="13">Acetyl-CoA carboxylase is a heterohexamer composed of biotin carboxyl carrier protein (AccB), biotin carboxylase (AccC) and two subunits each of ACCase subunit alpha (AccA) and ACCase subunit beta (AccD).</text>
</comment>
<dbReference type="InterPro" id="IPR000438">
    <property type="entry name" value="Acetyl_CoA_COase_Trfase_b_su"/>
</dbReference>
<sequence length="307" mass="33386">MASVRLPEGEWTLKFEDLKKFFIRKPKNALEGSDEAAAPQQSAQGAAIPAKLAEKCPHCGQIVLSDEMEENHNICPKCGHYKKMAPRARISMCCEDFAELFSEEQAENLLAFPGYDEKLASLRKATGEKDGVVCGTAKIGGVPCAVFAMDHRFMMGSMGHTVGEKIAKTFEYATEHKLPVVGFVLSGGARMQEGIVSLMQMAKTSAAVAKHGEAGLLYISVLTDPTTGGVSASFAFEADIIMAEKGALIGFAGPRVIEQTIRQKLPEGFQRAEFLQQKGFVDLIVERKEMKDKLAALLRLHCEEAIA</sequence>
<dbReference type="PANTHER" id="PTHR42995:SF5">
    <property type="entry name" value="ACETYL-COENZYME A CARBOXYLASE CARBOXYL TRANSFERASE SUBUNIT BETA, CHLOROPLASTIC"/>
    <property type="match status" value="1"/>
</dbReference>
<dbReference type="InterPro" id="IPR011762">
    <property type="entry name" value="COA_CT_N"/>
</dbReference>
<keyword evidence="2 13" id="KW-0444">Lipid biosynthesis</keyword>
<dbReference type="Proteomes" id="UP000886847">
    <property type="component" value="Unassembled WGS sequence"/>
</dbReference>
<proteinExistence type="inferred from homology"/>
<evidence type="ECO:0000256" key="9">
    <source>
        <dbReference type="ARBA" id="ARBA00022840"/>
    </source>
</evidence>
<comment type="subcellular location">
    <subcellularLocation>
        <location evidence="1 13">Cytoplasm</location>
    </subcellularLocation>
</comment>
<dbReference type="GO" id="GO:0008270">
    <property type="term" value="F:zinc ion binding"/>
    <property type="evidence" value="ECO:0007669"/>
    <property type="project" value="UniProtKB-UniRule"/>
</dbReference>
<reference evidence="15" key="2">
    <citation type="submission" date="2021-04" db="EMBL/GenBank/DDBJ databases">
        <authorList>
            <person name="Gilroy R."/>
        </authorList>
    </citation>
    <scope>NUCLEOTIDE SEQUENCE</scope>
    <source>
        <strain evidence="15">2189</strain>
    </source>
</reference>
<evidence type="ECO:0000256" key="6">
    <source>
        <dbReference type="ARBA" id="ARBA00022771"/>
    </source>
</evidence>
<feature type="binding site" evidence="13">
    <location>
        <position position="59"/>
    </location>
    <ligand>
        <name>Zn(2+)</name>
        <dbReference type="ChEBI" id="CHEBI:29105"/>
    </ligand>
</feature>
<keyword evidence="11 13" id="KW-0275">Fatty acid biosynthesis</keyword>
<evidence type="ECO:0000256" key="13">
    <source>
        <dbReference type="HAMAP-Rule" id="MF_01395"/>
    </source>
</evidence>
<feature type="binding site" evidence="13">
    <location>
        <position position="75"/>
    </location>
    <ligand>
        <name>Zn(2+)</name>
        <dbReference type="ChEBI" id="CHEBI:29105"/>
    </ligand>
</feature>
<evidence type="ECO:0000256" key="11">
    <source>
        <dbReference type="ARBA" id="ARBA00023160"/>
    </source>
</evidence>
<comment type="similarity">
    <text evidence="13">Belongs to the AccD/PCCB family.</text>
</comment>
<dbReference type="GO" id="GO:2001295">
    <property type="term" value="P:malonyl-CoA biosynthetic process"/>
    <property type="evidence" value="ECO:0007669"/>
    <property type="project" value="UniProtKB-UniRule"/>
</dbReference>
<keyword evidence="8 13" id="KW-0862">Zinc</keyword>
<evidence type="ECO:0000259" key="14">
    <source>
        <dbReference type="PROSITE" id="PS50980"/>
    </source>
</evidence>
<evidence type="ECO:0000256" key="7">
    <source>
        <dbReference type="ARBA" id="ARBA00022832"/>
    </source>
</evidence>
<name>A0A9D1W0A1_9FIRM</name>
<comment type="catalytic activity">
    <reaction evidence="13">
        <text>N(6)-carboxybiotinyl-L-lysyl-[protein] + acetyl-CoA = N(6)-biotinyl-L-lysyl-[protein] + malonyl-CoA</text>
        <dbReference type="Rhea" id="RHEA:54728"/>
        <dbReference type="Rhea" id="RHEA-COMP:10505"/>
        <dbReference type="Rhea" id="RHEA-COMP:10506"/>
        <dbReference type="ChEBI" id="CHEBI:57288"/>
        <dbReference type="ChEBI" id="CHEBI:57384"/>
        <dbReference type="ChEBI" id="CHEBI:83144"/>
        <dbReference type="ChEBI" id="CHEBI:83145"/>
        <dbReference type="EC" id="2.1.3.15"/>
    </reaction>
</comment>
<dbReference type="PANTHER" id="PTHR42995">
    <property type="entry name" value="ACETYL-COENZYME A CARBOXYLASE CARBOXYL TRANSFERASE SUBUNIT BETA, CHLOROPLASTIC"/>
    <property type="match status" value="1"/>
</dbReference>
<keyword evidence="6 13" id="KW-0863">Zinc-finger</keyword>
<dbReference type="PROSITE" id="PS50980">
    <property type="entry name" value="COA_CT_NTER"/>
    <property type="match status" value="1"/>
</dbReference>
<evidence type="ECO:0000256" key="12">
    <source>
        <dbReference type="ARBA" id="ARBA00025280"/>
    </source>
</evidence>
<dbReference type="Pfam" id="PF17848">
    <property type="entry name" value="Zn_ribbon_ACC"/>
    <property type="match status" value="1"/>
</dbReference>
<evidence type="ECO:0000256" key="3">
    <source>
        <dbReference type="ARBA" id="ARBA00022679"/>
    </source>
</evidence>
<evidence type="ECO:0000256" key="10">
    <source>
        <dbReference type="ARBA" id="ARBA00023098"/>
    </source>
</evidence>
<gene>
    <name evidence="13 15" type="primary">accD</name>
    <name evidence="15" type="ORF">H9851_02355</name>
</gene>
<comment type="pathway">
    <text evidence="13">Lipid metabolism; malonyl-CoA biosynthesis; malonyl-CoA from acetyl-CoA: step 1/1.</text>
</comment>
<dbReference type="GO" id="GO:0005524">
    <property type="term" value="F:ATP binding"/>
    <property type="evidence" value="ECO:0007669"/>
    <property type="project" value="UniProtKB-KW"/>
</dbReference>
<dbReference type="HAMAP" id="MF_01395">
    <property type="entry name" value="AcetylCoA_CT_beta"/>
    <property type="match status" value="1"/>
</dbReference>
<dbReference type="SUPFAM" id="SSF52096">
    <property type="entry name" value="ClpP/crotonase"/>
    <property type="match status" value="1"/>
</dbReference>
<dbReference type="GO" id="GO:0003989">
    <property type="term" value="F:acetyl-CoA carboxylase activity"/>
    <property type="evidence" value="ECO:0007669"/>
    <property type="project" value="InterPro"/>
</dbReference>
<dbReference type="AlphaFoldDB" id="A0A9D1W0A1"/>
<comment type="function">
    <text evidence="12 13">Component of the acetyl coenzyme A carboxylase (ACC) complex. Biotin carboxylase (BC) catalyzes the carboxylation of biotin on its carrier protein (BCCP) and then the CO(2) group is transferred by the transcarboxylase to acetyl-CoA to form malonyl-CoA.</text>
</comment>
<feature type="zinc finger region" description="C4-type" evidence="13">
    <location>
        <begin position="56"/>
        <end position="78"/>
    </location>
</feature>
<evidence type="ECO:0000256" key="2">
    <source>
        <dbReference type="ARBA" id="ARBA00022516"/>
    </source>
</evidence>
<dbReference type="GO" id="GO:0009317">
    <property type="term" value="C:acetyl-CoA carboxylase complex"/>
    <property type="evidence" value="ECO:0007669"/>
    <property type="project" value="InterPro"/>
</dbReference>
<dbReference type="Gene3D" id="3.90.226.10">
    <property type="entry name" value="2-enoyl-CoA Hydratase, Chain A, domain 1"/>
    <property type="match status" value="1"/>
</dbReference>
<dbReference type="InterPro" id="IPR041010">
    <property type="entry name" value="Znf-ACC"/>
</dbReference>
<feature type="domain" description="CoA carboxyltransferase N-terminal" evidence="14">
    <location>
        <begin position="52"/>
        <end position="307"/>
    </location>
</feature>
<dbReference type="PRINTS" id="PR01070">
    <property type="entry name" value="ACCCTRFRASEB"/>
</dbReference>
<protein>
    <recommendedName>
        <fullName evidence="13">Acetyl-coenzyme A carboxylase carboxyl transferase subunit beta</fullName>
        <shortName evidence="13">ACCase subunit beta</shortName>
        <shortName evidence="13">Acetyl-CoA carboxylase carboxyltransferase subunit beta</shortName>
        <ecNumber evidence="13">2.1.3.15</ecNumber>
    </recommendedName>
</protein>
<evidence type="ECO:0000256" key="1">
    <source>
        <dbReference type="ARBA" id="ARBA00004496"/>
    </source>
</evidence>
<dbReference type="InterPro" id="IPR034733">
    <property type="entry name" value="AcCoA_carboxyl_beta"/>
</dbReference>
<keyword evidence="3 13" id="KW-0808">Transferase</keyword>
<dbReference type="GO" id="GO:0016743">
    <property type="term" value="F:carboxyl- or carbamoyltransferase activity"/>
    <property type="evidence" value="ECO:0007669"/>
    <property type="project" value="UniProtKB-UniRule"/>
</dbReference>
<dbReference type="InterPro" id="IPR029045">
    <property type="entry name" value="ClpP/crotonase-like_dom_sf"/>
</dbReference>
<keyword evidence="9 13" id="KW-0067">ATP-binding</keyword>
<organism evidence="15 16">
    <name type="scientific">Candidatus Borkfalkia faecavium</name>
    <dbReference type="NCBI Taxonomy" id="2838508"/>
    <lineage>
        <taxon>Bacteria</taxon>
        <taxon>Bacillati</taxon>
        <taxon>Bacillota</taxon>
        <taxon>Clostridia</taxon>
        <taxon>Christensenellales</taxon>
        <taxon>Christensenellaceae</taxon>
        <taxon>Candidatus Borkfalkia</taxon>
    </lineage>
</organism>
<dbReference type="GO" id="GO:0006633">
    <property type="term" value="P:fatty acid biosynthetic process"/>
    <property type="evidence" value="ECO:0007669"/>
    <property type="project" value="UniProtKB-KW"/>
</dbReference>
<reference evidence="15" key="1">
    <citation type="journal article" date="2021" name="PeerJ">
        <title>Extensive microbial diversity within the chicken gut microbiome revealed by metagenomics and culture.</title>
        <authorList>
            <person name="Gilroy R."/>
            <person name="Ravi A."/>
            <person name="Getino M."/>
            <person name="Pursley I."/>
            <person name="Horton D.L."/>
            <person name="Alikhan N.F."/>
            <person name="Baker D."/>
            <person name="Gharbi K."/>
            <person name="Hall N."/>
            <person name="Watson M."/>
            <person name="Adriaenssens E.M."/>
            <person name="Foster-Nyarko E."/>
            <person name="Jarju S."/>
            <person name="Secka A."/>
            <person name="Antonio M."/>
            <person name="Oren A."/>
            <person name="Chaudhuri R.R."/>
            <person name="La Ragione R."/>
            <person name="Hildebrand F."/>
            <person name="Pallen M.J."/>
        </authorList>
    </citation>
    <scope>NUCLEOTIDE SEQUENCE</scope>
    <source>
        <strain evidence="15">2189</strain>
    </source>
</reference>
<evidence type="ECO:0000313" key="15">
    <source>
        <dbReference type="EMBL" id="HIX50101.1"/>
    </source>
</evidence>
<evidence type="ECO:0000256" key="4">
    <source>
        <dbReference type="ARBA" id="ARBA00022723"/>
    </source>
</evidence>
<comment type="cofactor">
    <cofactor evidence="13">
        <name>Zn(2+)</name>
        <dbReference type="ChEBI" id="CHEBI:29105"/>
    </cofactor>
    <text evidence="13">Binds 1 zinc ion per subunit.</text>
</comment>
<keyword evidence="13" id="KW-0963">Cytoplasm</keyword>
<keyword evidence="5 13" id="KW-0547">Nucleotide-binding</keyword>
<feature type="binding site" evidence="13">
    <location>
        <position position="56"/>
    </location>
    <ligand>
        <name>Zn(2+)</name>
        <dbReference type="ChEBI" id="CHEBI:29105"/>
    </ligand>
</feature>
<dbReference type="Pfam" id="PF01039">
    <property type="entry name" value="Carboxyl_trans"/>
    <property type="match status" value="1"/>
</dbReference>
<feature type="binding site" evidence="13">
    <location>
        <position position="78"/>
    </location>
    <ligand>
        <name>Zn(2+)</name>
        <dbReference type="ChEBI" id="CHEBI:29105"/>
    </ligand>
</feature>
<keyword evidence="7 13" id="KW-0276">Fatty acid metabolism</keyword>
<accession>A0A9D1W0A1</accession>
<keyword evidence="10 13" id="KW-0443">Lipid metabolism</keyword>
<evidence type="ECO:0000313" key="16">
    <source>
        <dbReference type="Proteomes" id="UP000886847"/>
    </source>
</evidence>
<dbReference type="NCBIfam" id="TIGR00515">
    <property type="entry name" value="accD"/>
    <property type="match status" value="1"/>
</dbReference>